<gene>
    <name evidence="1" type="ORF">RchiOBHm_Chr5g0050201</name>
</gene>
<dbReference type="Gramene" id="PRQ32782">
    <property type="protein sequence ID" value="PRQ32782"/>
    <property type="gene ID" value="RchiOBHm_Chr5g0050201"/>
</dbReference>
<reference evidence="1 2" key="1">
    <citation type="journal article" date="2018" name="Nat. Genet.">
        <title>The Rosa genome provides new insights in the design of modern roses.</title>
        <authorList>
            <person name="Bendahmane M."/>
        </authorList>
    </citation>
    <scope>NUCLEOTIDE SEQUENCE [LARGE SCALE GENOMIC DNA]</scope>
    <source>
        <strain evidence="2">cv. Old Blush</strain>
    </source>
</reference>
<name>A0A2P6QF21_ROSCH</name>
<dbReference type="EMBL" id="PDCK01000043">
    <property type="protein sequence ID" value="PRQ32782.1"/>
    <property type="molecule type" value="Genomic_DNA"/>
</dbReference>
<protein>
    <submittedName>
        <fullName evidence="1">Uncharacterized protein</fullName>
    </submittedName>
</protein>
<comment type="caution">
    <text evidence="1">The sequence shown here is derived from an EMBL/GenBank/DDBJ whole genome shotgun (WGS) entry which is preliminary data.</text>
</comment>
<proteinExistence type="predicted"/>
<accession>A0A2P6QF21</accession>
<dbReference type="AlphaFoldDB" id="A0A2P6QF21"/>
<dbReference type="Proteomes" id="UP000238479">
    <property type="component" value="Chromosome 5"/>
</dbReference>
<evidence type="ECO:0000313" key="2">
    <source>
        <dbReference type="Proteomes" id="UP000238479"/>
    </source>
</evidence>
<sequence>MVMVVIPRVPLSFPELGPCIDITSQQAQERILAFSSPSNLIYGKQSINMKE</sequence>
<organism evidence="1 2">
    <name type="scientific">Rosa chinensis</name>
    <name type="common">China rose</name>
    <dbReference type="NCBI Taxonomy" id="74649"/>
    <lineage>
        <taxon>Eukaryota</taxon>
        <taxon>Viridiplantae</taxon>
        <taxon>Streptophyta</taxon>
        <taxon>Embryophyta</taxon>
        <taxon>Tracheophyta</taxon>
        <taxon>Spermatophyta</taxon>
        <taxon>Magnoliopsida</taxon>
        <taxon>eudicotyledons</taxon>
        <taxon>Gunneridae</taxon>
        <taxon>Pentapetalae</taxon>
        <taxon>rosids</taxon>
        <taxon>fabids</taxon>
        <taxon>Rosales</taxon>
        <taxon>Rosaceae</taxon>
        <taxon>Rosoideae</taxon>
        <taxon>Rosoideae incertae sedis</taxon>
        <taxon>Rosa</taxon>
    </lineage>
</organism>
<evidence type="ECO:0000313" key="1">
    <source>
        <dbReference type="EMBL" id="PRQ32782.1"/>
    </source>
</evidence>
<keyword evidence="2" id="KW-1185">Reference proteome</keyword>